<evidence type="ECO:0000313" key="3">
    <source>
        <dbReference type="EMBL" id="KAL1402361.1"/>
    </source>
</evidence>
<dbReference type="GO" id="GO:0071897">
    <property type="term" value="P:DNA biosynthetic process"/>
    <property type="evidence" value="ECO:0007669"/>
    <property type="project" value="UniProtKB-ARBA"/>
</dbReference>
<name>A0ABD1DRZ3_CULPP</name>
<sequence>MILEDTIMYRRSAKTPEDVANWKLVYNFIVETKYFLEHYDSIVETWDLCDQEFMIYLWEVEERLIELLYKYTTVTTDYLRPINLPTVEIKCCNRIFKNSIDLLKHYYTVHHTPAKLNEVRYCEMKAGLLKLDFYRRSLKYYTEFGTWCDHVLCLYLKRIYKKVLHTLEPFRDTRDVLGAADLKGYPSSVSASSSSSSSANSSASASGAASVAALSASSSMVSLVPAYTRFDANRLPSAIDLTIASADISLLFEWAPLDFPYGSDHLPITFGTTTEVVEEQQLGINYKRLDWEKFSTLLDERVKLLSPTASYEVFFGTVWRSLTDATPTKSSTQVRKLPQPYWDTELQTALEDRRDKFRAWRRKLDYESYCIYTDAEQHFKVLVNRKQRESWRSLCDSFDSQTSVQKLWRLGRRYKNRVTGANHRLRDEVQLNKLLDKLAPPSTSREPLEFNQCSCRCTTAGAYFITSDLDSAIKPGQDTAPGVDGICYSVMRNLPSTAKRKLLCIYNDIFDTGRIPEAWKVFKVIPILKPGKPPSDASSFRPIALASCFRKCYENMIKEKIEWYIESNKLFPHEICGFRKGKGTLDALHILVDQVQLALNNNQHVIACSVDVEGAYDNVQIEVLVAQMRRLGISECLVKAVYSLFKERLLYAVLDGNPIQRMTWVGLPQGSPLSPLCFNIVIFSLFGFRIAGVFYLDFADDITVACRGANLDESIRNIQTAIDEVVGRINALALRVAPSKCSSIIFSRRAVDDDRTPVLTVDGSPVPYLRSIKLLGLHLTPTLSWRKHFLYVKHRAATYTNFMRSVAGQSWGADPAALLTIFKSCIRPILEYASIFFTGAPQADTIILDRIQWSCIRIALGSTKTTHTGSLEVLSGLMPLKHRREMATMKFVERRFSLLPWHERFVNTTLEGQSSTWIRRNILQYRAFSGWLGTKDTLPCFQFDLDTRRVAVKVDLSVHRAMQEGLHQPASDRVEAEIQRNYPNATLLATDGSKDGNGVGYAVVDSRMRTVHSTKTHKLLSIFHAELLALRQAVEIIAGSGAGEYVVLTDSLSSLMSLSNSRVSSHQPSVWFEIKRFISQISERGANVTFMWVPAHRGVPLNEAADRAANQARITGGSENYNLTSLDISFPARKRAMEHWQLDWDNGTKGRFCNKIVPTVDTSPWFADRNYNRREIVVLSKLISNHSRLPAHLWRNNIVEDATCQCGESSATPDHLLFTCDLYDDDRRALWRAIVSQKEIPDLELVLKSQNDVVLRAIVKFFDDAAIDL</sequence>
<dbReference type="AlphaFoldDB" id="A0ABD1DRZ3"/>
<dbReference type="Gene3D" id="3.30.420.10">
    <property type="entry name" value="Ribonuclease H-like superfamily/Ribonuclease H"/>
    <property type="match status" value="1"/>
</dbReference>
<dbReference type="GO" id="GO:0042575">
    <property type="term" value="C:DNA polymerase complex"/>
    <property type="evidence" value="ECO:0007669"/>
    <property type="project" value="UniProtKB-ARBA"/>
</dbReference>
<dbReference type="Pfam" id="PF00078">
    <property type="entry name" value="RVT_1"/>
    <property type="match status" value="1"/>
</dbReference>
<proteinExistence type="predicted"/>
<dbReference type="PROSITE" id="PS50879">
    <property type="entry name" value="RNASE_H_1"/>
    <property type="match status" value="1"/>
</dbReference>
<gene>
    <name evidence="3" type="ORF">pipiens_001863</name>
</gene>
<evidence type="ECO:0008006" key="5">
    <source>
        <dbReference type="Google" id="ProtNLM"/>
    </source>
</evidence>
<feature type="domain" description="RNase H type-1" evidence="2">
    <location>
        <begin position="982"/>
        <end position="1114"/>
    </location>
</feature>
<evidence type="ECO:0000259" key="1">
    <source>
        <dbReference type="PROSITE" id="PS50878"/>
    </source>
</evidence>
<evidence type="ECO:0000259" key="2">
    <source>
        <dbReference type="PROSITE" id="PS50879"/>
    </source>
</evidence>
<protein>
    <recommendedName>
        <fullName evidence="5">Pol-like protein</fullName>
    </recommendedName>
</protein>
<organism evidence="3 4">
    <name type="scientific">Culex pipiens pipiens</name>
    <name type="common">Northern house mosquito</name>
    <dbReference type="NCBI Taxonomy" id="38569"/>
    <lineage>
        <taxon>Eukaryota</taxon>
        <taxon>Metazoa</taxon>
        <taxon>Ecdysozoa</taxon>
        <taxon>Arthropoda</taxon>
        <taxon>Hexapoda</taxon>
        <taxon>Insecta</taxon>
        <taxon>Pterygota</taxon>
        <taxon>Neoptera</taxon>
        <taxon>Endopterygota</taxon>
        <taxon>Diptera</taxon>
        <taxon>Nematocera</taxon>
        <taxon>Culicoidea</taxon>
        <taxon>Culicidae</taxon>
        <taxon>Culicinae</taxon>
        <taxon>Culicini</taxon>
        <taxon>Culex</taxon>
        <taxon>Culex</taxon>
    </lineage>
</organism>
<evidence type="ECO:0000313" key="4">
    <source>
        <dbReference type="Proteomes" id="UP001562425"/>
    </source>
</evidence>
<accession>A0ABD1DRZ3</accession>
<dbReference type="PANTHER" id="PTHR36688:SF1">
    <property type="entry name" value="ENDONUCLEASE_EXONUCLEASE_PHOSPHATASE DOMAIN-CONTAINING PROTEIN"/>
    <property type="match status" value="1"/>
</dbReference>
<dbReference type="InterPro" id="IPR052560">
    <property type="entry name" value="RdDP_mobile_element"/>
</dbReference>
<dbReference type="PROSITE" id="PS50878">
    <property type="entry name" value="RT_POL"/>
    <property type="match status" value="1"/>
</dbReference>
<reference evidence="3 4" key="1">
    <citation type="submission" date="2024-05" db="EMBL/GenBank/DDBJ databases">
        <title>Culex pipiens pipiens assembly and annotation.</title>
        <authorList>
            <person name="Alout H."/>
            <person name="Durand T."/>
        </authorList>
    </citation>
    <scope>NUCLEOTIDE SEQUENCE [LARGE SCALE GENOMIC DNA]</scope>
    <source>
        <strain evidence="3">HA-2024</strain>
        <tissue evidence="3">Whole body</tissue>
    </source>
</reference>
<dbReference type="SUPFAM" id="SSF56672">
    <property type="entry name" value="DNA/RNA polymerases"/>
    <property type="match status" value="1"/>
</dbReference>
<dbReference type="InterPro" id="IPR002156">
    <property type="entry name" value="RNaseH_domain"/>
</dbReference>
<keyword evidence="4" id="KW-1185">Reference proteome</keyword>
<feature type="domain" description="Reverse transcriptase" evidence="1">
    <location>
        <begin position="508"/>
        <end position="779"/>
    </location>
</feature>
<dbReference type="InterPro" id="IPR043502">
    <property type="entry name" value="DNA/RNA_pol_sf"/>
</dbReference>
<comment type="caution">
    <text evidence="3">The sequence shown here is derived from an EMBL/GenBank/DDBJ whole genome shotgun (WGS) entry which is preliminary data.</text>
</comment>
<dbReference type="PANTHER" id="PTHR36688">
    <property type="entry name" value="ENDO/EXONUCLEASE/PHOSPHATASE DOMAIN-CONTAINING PROTEIN"/>
    <property type="match status" value="1"/>
</dbReference>
<dbReference type="EMBL" id="JBEHCU010003118">
    <property type="protein sequence ID" value="KAL1402361.1"/>
    <property type="molecule type" value="Genomic_DNA"/>
</dbReference>
<dbReference type="Proteomes" id="UP001562425">
    <property type="component" value="Unassembled WGS sequence"/>
</dbReference>
<dbReference type="InterPro" id="IPR036397">
    <property type="entry name" value="RNaseH_sf"/>
</dbReference>
<dbReference type="InterPro" id="IPR000477">
    <property type="entry name" value="RT_dom"/>
</dbReference>
<dbReference type="CDD" id="cd09276">
    <property type="entry name" value="Rnase_HI_RT_non_LTR"/>
    <property type="match status" value="1"/>
</dbReference>
<dbReference type="InterPro" id="IPR012337">
    <property type="entry name" value="RNaseH-like_sf"/>
</dbReference>
<dbReference type="Pfam" id="PF00075">
    <property type="entry name" value="RNase_H"/>
    <property type="match status" value="1"/>
</dbReference>
<dbReference type="SUPFAM" id="SSF53098">
    <property type="entry name" value="Ribonuclease H-like"/>
    <property type="match status" value="1"/>
</dbReference>
<dbReference type="CDD" id="cd01650">
    <property type="entry name" value="RT_nLTR_like"/>
    <property type="match status" value="1"/>
</dbReference>